<gene>
    <name evidence="2" type="ORF">BDV26DRAFT_305835</name>
</gene>
<dbReference type="InterPro" id="IPR036047">
    <property type="entry name" value="F-box-like_dom_sf"/>
</dbReference>
<sequence length="465" mass="53813">MASPILRVPPEILRMIFAPLLPRDLYAVCLTHRVWYIVAEPFLYSRIEWTWKNSLTPPIAQFLRSIVHKPERGSFVHAVTLNGDRFTHAYDDYKNKCPKLPVAEAVLDKIVKRIERIRVPYAEQWIQELRAGTMDALIAFLLSLFPNVKYLYLGETFSRESHLISMVLRSAFCEESQDSHLPSFKHLQDVSIVYGYPGMGIRRYTDVRNTVDALRLFYMPSVERLRAVVDNPITFMWPEKYPPNPLRLVSLDLAMLREGHLGQVLSITRGLRRLQWDWHYRPDLEDRFVTDIIDLDQIAADLSNVQETLTELSITAGSNGDVGDIECPELTFSGSFKTFSGLHMLEKLEVPIAFLLGFSSSAPNVAPIEEALPKNIQWLTITDELCFQNEWQWDIEGEYILEALRPWLQGWKKSTPRLQGLRLVCTVVRFREWSYEMIQGLRGMGIQAGIQINLIERERWMPGEM</sequence>
<dbReference type="Pfam" id="PF12937">
    <property type="entry name" value="F-box-like"/>
    <property type="match status" value="1"/>
</dbReference>
<reference evidence="2 3" key="1">
    <citation type="submission" date="2019-04" db="EMBL/GenBank/DDBJ databases">
        <title>Friends and foes A comparative genomics studyof 23 Aspergillus species from section Flavi.</title>
        <authorList>
            <consortium name="DOE Joint Genome Institute"/>
            <person name="Kjaerbolling I."/>
            <person name="Vesth T."/>
            <person name="Frisvad J.C."/>
            <person name="Nybo J.L."/>
            <person name="Theobald S."/>
            <person name="Kildgaard S."/>
            <person name="Isbrandt T."/>
            <person name="Kuo A."/>
            <person name="Sato A."/>
            <person name="Lyhne E.K."/>
            <person name="Kogle M.E."/>
            <person name="Wiebenga A."/>
            <person name="Kun R.S."/>
            <person name="Lubbers R.J."/>
            <person name="Makela M.R."/>
            <person name="Barry K."/>
            <person name="Chovatia M."/>
            <person name="Clum A."/>
            <person name="Daum C."/>
            <person name="Haridas S."/>
            <person name="He G."/>
            <person name="LaButti K."/>
            <person name="Lipzen A."/>
            <person name="Mondo S."/>
            <person name="Riley R."/>
            <person name="Salamov A."/>
            <person name="Simmons B.A."/>
            <person name="Magnuson J.K."/>
            <person name="Henrissat B."/>
            <person name="Mortensen U.H."/>
            <person name="Larsen T.O."/>
            <person name="Devries R.P."/>
            <person name="Grigoriev I.V."/>
            <person name="Machida M."/>
            <person name="Baker S.E."/>
            <person name="Andersen M.R."/>
        </authorList>
    </citation>
    <scope>NUCLEOTIDE SEQUENCE [LARGE SCALE GENOMIC DNA]</scope>
    <source>
        <strain evidence="2 3">IBT 29228</strain>
    </source>
</reference>
<proteinExistence type="predicted"/>
<name>A0A5N7B228_9EURO</name>
<evidence type="ECO:0000313" key="2">
    <source>
        <dbReference type="EMBL" id="KAE8376063.1"/>
    </source>
</evidence>
<dbReference type="CDD" id="cd09917">
    <property type="entry name" value="F-box_SF"/>
    <property type="match status" value="1"/>
</dbReference>
<feature type="domain" description="F-box" evidence="1">
    <location>
        <begin position="2"/>
        <end position="47"/>
    </location>
</feature>
<dbReference type="Proteomes" id="UP000326198">
    <property type="component" value="Unassembled WGS sequence"/>
</dbReference>
<dbReference type="SUPFAM" id="SSF81383">
    <property type="entry name" value="F-box domain"/>
    <property type="match status" value="1"/>
</dbReference>
<organism evidence="2 3">
    <name type="scientific">Aspergillus bertholletiae</name>
    <dbReference type="NCBI Taxonomy" id="1226010"/>
    <lineage>
        <taxon>Eukaryota</taxon>
        <taxon>Fungi</taxon>
        <taxon>Dikarya</taxon>
        <taxon>Ascomycota</taxon>
        <taxon>Pezizomycotina</taxon>
        <taxon>Eurotiomycetes</taxon>
        <taxon>Eurotiomycetidae</taxon>
        <taxon>Eurotiales</taxon>
        <taxon>Aspergillaceae</taxon>
        <taxon>Aspergillus</taxon>
        <taxon>Aspergillus subgen. Circumdati</taxon>
    </lineage>
</organism>
<evidence type="ECO:0000259" key="1">
    <source>
        <dbReference type="PROSITE" id="PS50181"/>
    </source>
</evidence>
<dbReference type="InterPro" id="IPR001810">
    <property type="entry name" value="F-box_dom"/>
</dbReference>
<dbReference type="OrthoDB" id="4191831at2759"/>
<keyword evidence="3" id="KW-1185">Reference proteome</keyword>
<dbReference type="AlphaFoldDB" id="A0A5N7B228"/>
<accession>A0A5N7B228</accession>
<protein>
    <recommendedName>
        <fullName evidence="1">F-box domain-containing protein</fullName>
    </recommendedName>
</protein>
<dbReference type="EMBL" id="ML736248">
    <property type="protein sequence ID" value="KAE8376063.1"/>
    <property type="molecule type" value="Genomic_DNA"/>
</dbReference>
<evidence type="ECO:0000313" key="3">
    <source>
        <dbReference type="Proteomes" id="UP000326198"/>
    </source>
</evidence>
<dbReference type="PROSITE" id="PS50181">
    <property type="entry name" value="FBOX"/>
    <property type="match status" value="1"/>
</dbReference>